<dbReference type="Gramene" id="OE9A084958T1">
    <property type="protein sequence ID" value="OE9A084958C1"/>
    <property type="gene ID" value="OE9A084958"/>
</dbReference>
<dbReference type="PANTHER" id="PTHR33978:SF18">
    <property type="entry name" value="OS01G0656300 PROTEIN"/>
    <property type="match status" value="1"/>
</dbReference>
<feature type="compositionally biased region" description="Polar residues" evidence="1">
    <location>
        <begin position="131"/>
        <end position="140"/>
    </location>
</feature>
<protein>
    <submittedName>
        <fullName evidence="2">Uncharacterized protein</fullName>
    </submittedName>
</protein>
<evidence type="ECO:0000313" key="2">
    <source>
        <dbReference type="EMBL" id="CAA2951659.1"/>
    </source>
</evidence>
<dbReference type="Proteomes" id="UP000594638">
    <property type="component" value="Unassembled WGS sequence"/>
</dbReference>
<sequence length="160" mass="18235">MKIDEIEKSDKRKGGGEEKERTLKVWDCGSPLYDSYELVSVSHVIERHFMVFPYLTKSRNVKKSSPVSSSPVLLESNKSAGSTQVTQIYHKVRGFALVNFLFDLVDGNLWKKQQHDGETKKKSKPKKLKNGVSQSISQSPSRRKSNNINLCKRCFRCKPS</sequence>
<gene>
    <name evidence="2" type="ORF">OLEA9_A084958</name>
</gene>
<dbReference type="PANTHER" id="PTHR33978">
    <property type="entry name" value="SERINE/THREONINE-KINASE"/>
    <property type="match status" value="1"/>
</dbReference>
<accession>A0A8S0PL11</accession>
<proteinExistence type="predicted"/>
<keyword evidence="3" id="KW-1185">Reference proteome</keyword>
<reference evidence="2 3" key="1">
    <citation type="submission" date="2019-12" db="EMBL/GenBank/DDBJ databases">
        <authorList>
            <person name="Alioto T."/>
            <person name="Alioto T."/>
            <person name="Gomez Garrido J."/>
        </authorList>
    </citation>
    <scope>NUCLEOTIDE SEQUENCE [LARGE SCALE GENOMIC DNA]</scope>
</reference>
<comment type="caution">
    <text evidence="2">The sequence shown here is derived from an EMBL/GenBank/DDBJ whole genome shotgun (WGS) entry which is preliminary data.</text>
</comment>
<feature type="region of interest" description="Disordered" evidence="1">
    <location>
        <begin position="1"/>
        <end position="20"/>
    </location>
</feature>
<dbReference type="AlphaFoldDB" id="A0A8S0PL11"/>
<dbReference type="OrthoDB" id="690771at2759"/>
<feature type="region of interest" description="Disordered" evidence="1">
    <location>
        <begin position="113"/>
        <end position="144"/>
    </location>
</feature>
<evidence type="ECO:0000256" key="1">
    <source>
        <dbReference type="SAM" id="MobiDB-lite"/>
    </source>
</evidence>
<name>A0A8S0PL11_OLEEU</name>
<dbReference type="EMBL" id="CACTIH010000079">
    <property type="protein sequence ID" value="CAA2951659.1"/>
    <property type="molecule type" value="Genomic_DNA"/>
</dbReference>
<organism evidence="2 3">
    <name type="scientific">Olea europaea subsp. europaea</name>
    <dbReference type="NCBI Taxonomy" id="158383"/>
    <lineage>
        <taxon>Eukaryota</taxon>
        <taxon>Viridiplantae</taxon>
        <taxon>Streptophyta</taxon>
        <taxon>Embryophyta</taxon>
        <taxon>Tracheophyta</taxon>
        <taxon>Spermatophyta</taxon>
        <taxon>Magnoliopsida</taxon>
        <taxon>eudicotyledons</taxon>
        <taxon>Gunneridae</taxon>
        <taxon>Pentapetalae</taxon>
        <taxon>asterids</taxon>
        <taxon>lamiids</taxon>
        <taxon>Lamiales</taxon>
        <taxon>Oleaceae</taxon>
        <taxon>Oleeae</taxon>
        <taxon>Olea</taxon>
    </lineage>
</organism>
<evidence type="ECO:0000313" key="3">
    <source>
        <dbReference type="Proteomes" id="UP000594638"/>
    </source>
</evidence>